<evidence type="ECO:0000256" key="1">
    <source>
        <dbReference type="ARBA" id="ARBA00006594"/>
    </source>
</evidence>
<comment type="similarity">
    <text evidence="1">Belongs to the N(4)/N(6)-methyltransferase family.</text>
</comment>
<dbReference type="InterPro" id="IPR051537">
    <property type="entry name" value="DNA_Adenine_Mtase"/>
</dbReference>
<dbReference type="InterPro" id="IPR022749">
    <property type="entry name" value="D12N6_MeTrfase_N"/>
</dbReference>
<reference evidence="9" key="1">
    <citation type="submission" date="2018-04" db="EMBL/GenBank/DDBJ databases">
        <authorList>
            <person name="Go L.Y."/>
            <person name="Mitchell J.A."/>
        </authorList>
    </citation>
    <scope>NUCLEOTIDE SEQUENCE</scope>
    <source>
        <strain evidence="9">ARTV</strain>
    </source>
</reference>
<dbReference type="PANTHER" id="PTHR42933:SF3">
    <property type="entry name" value="TYPE I RESTRICTION ENZYME MJAVIII METHYLASE SUBUNIT"/>
    <property type="match status" value="1"/>
</dbReference>
<evidence type="ECO:0000256" key="4">
    <source>
        <dbReference type="ARBA" id="ARBA00022679"/>
    </source>
</evidence>
<dbReference type="GO" id="GO:0009007">
    <property type="term" value="F:site-specific DNA-methyltransferase (adenine-specific) activity"/>
    <property type="evidence" value="ECO:0007669"/>
    <property type="project" value="UniProtKB-EC"/>
</dbReference>
<gene>
    <name evidence="9" type="ORF">ARTV_0628</name>
</gene>
<keyword evidence="3" id="KW-0489">Methyltransferase</keyword>
<name>A0A3B0LYE3_9GAMM</name>
<dbReference type="PANTHER" id="PTHR42933">
    <property type="entry name" value="SLR6095 PROTEIN"/>
    <property type="match status" value="1"/>
</dbReference>
<comment type="catalytic activity">
    <reaction evidence="7">
        <text>a 2'-deoxyadenosine in DNA + S-adenosyl-L-methionine = an N(6)-methyl-2'-deoxyadenosine in DNA + S-adenosyl-L-homocysteine + H(+)</text>
        <dbReference type="Rhea" id="RHEA:15197"/>
        <dbReference type="Rhea" id="RHEA-COMP:12418"/>
        <dbReference type="Rhea" id="RHEA-COMP:12419"/>
        <dbReference type="ChEBI" id="CHEBI:15378"/>
        <dbReference type="ChEBI" id="CHEBI:57856"/>
        <dbReference type="ChEBI" id="CHEBI:59789"/>
        <dbReference type="ChEBI" id="CHEBI:90615"/>
        <dbReference type="ChEBI" id="CHEBI:90616"/>
        <dbReference type="EC" id="2.1.1.72"/>
    </reaction>
</comment>
<keyword evidence="6" id="KW-0680">Restriction system</keyword>
<dbReference type="GO" id="GO:0032259">
    <property type="term" value="P:methylation"/>
    <property type="evidence" value="ECO:0007669"/>
    <property type="project" value="UniProtKB-KW"/>
</dbReference>
<dbReference type="Gene3D" id="1.20.1260.30">
    <property type="match status" value="1"/>
</dbReference>
<dbReference type="InterPro" id="IPR038333">
    <property type="entry name" value="T1MK-like_N_sf"/>
</dbReference>
<dbReference type="Pfam" id="PF12161">
    <property type="entry name" value="HsdM_N"/>
    <property type="match status" value="1"/>
</dbReference>
<evidence type="ECO:0000256" key="3">
    <source>
        <dbReference type="ARBA" id="ARBA00022603"/>
    </source>
</evidence>
<dbReference type="InterPro" id="IPR029063">
    <property type="entry name" value="SAM-dependent_MTases_sf"/>
</dbReference>
<dbReference type="AlphaFoldDB" id="A0A3B0LYE3"/>
<evidence type="ECO:0000256" key="6">
    <source>
        <dbReference type="ARBA" id="ARBA00022747"/>
    </source>
</evidence>
<dbReference type="GO" id="GO:0009307">
    <property type="term" value="P:DNA restriction-modification system"/>
    <property type="evidence" value="ECO:0007669"/>
    <property type="project" value="UniProtKB-KW"/>
</dbReference>
<accession>A0A3B0LYE3</accession>
<dbReference type="EMBL" id="UFQR01000002">
    <property type="protein sequence ID" value="SSW94973.1"/>
    <property type="molecule type" value="Genomic_DNA"/>
</dbReference>
<protein>
    <recommendedName>
        <fullName evidence="2">site-specific DNA-methyltransferase (adenine-specific)</fullName>
        <ecNumber evidence="2">2.1.1.72</ecNumber>
    </recommendedName>
</protein>
<feature type="domain" description="N6 adenine-specific DNA methyltransferase N-terminal" evidence="8">
    <location>
        <begin position="9"/>
        <end position="104"/>
    </location>
</feature>
<dbReference type="SUPFAM" id="SSF53335">
    <property type="entry name" value="S-adenosyl-L-methionine-dependent methyltransferases"/>
    <property type="match status" value="1"/>
</dbReference>
<evidence type="ECO:0000256" key="2">
    <source>
        <dbReference type="ARBA" id="ARBA00011900"/>
    </source>
</evidence>
<evidence type="ECO:0000313" key="9">
    <source>
        <dbReference type="EMBL" id="SSW94973.1"/>
    </source>
</evidence>
<evidence type="ECO:0000256" key="5">
    <source>
        <dbReference type="ARBA" id="ARBA00022691"/>
    </source>
</evidence>
<evidence type="ECO:0000259" key="8">
    <source>
        <dbReference type="Pfam" id="PF12161"/>
    </source>
</evidence>
<keyword evidence="5" id="KW-0949">S-adenosyl-L-methionine</keyword>
<proteinExistence type="inferred from homology"/>
<keyword evidence="4" id="KW-0808">Transferase</keyword>
<organism evidence="9">
    <name type="scientific">Arsenophonus endosymbiont of Trialeurodes vaporariorum</name>
    <dbReference type="NCBI Taxonomy" id="235567"/>
    <lineage>
        <taxon>Bacteria</taxon>
        <taxon>Pseudomonadati</taxon>
        <taxon>Pseudomonadota</taxon>
        <taxon>Gammaproteobacteria</taxon>
        <taxon>Enterobacterales</taxon>
        <taxon>Morganellaceae</taxon>
        <taxon>Arsenophonus</taxon>
    </lineage>
</organism>
<sequence>MTLINLKDLEAHLWHAAHIITGPIDASDYKTYIFPILFFKRICDVYDEEFDDVMKKVGDKELAKSNIFHRIQITEACHWKDVFAETKDISQALKDSFRGIELANT</sequence>
<evidence type="ECO:0000256" key="7">
    <source>
        <dbReference type="ARBA" id="ARBA00047942"/>
    </source>
</evidence>
<dbReference type="EC" id="2.1.1.72" evidence="2"/>